<evidence type="ECO:0000313" key="1">
    <source>
        <dbReference type="EMBL" id="KAJ7995267.1"/>
    </source>
</evidence>
<dbReference type="EMBL" id="CM055748">
    <property type="protein sequence ID" value="KAJ7995267.1"/>
    <property type="molecule type" value="Genomic_DNA"/>
</dbReference>
<dbReference type="Proteomes" id="UP001157502">
    <property type="component" value="Chromosome 21"/>
</dbReference>
<name>A0ACC2FVE2_DALPE</name>
<accession>A0ACC2FVE2</accession>
<sequence>MPSSPPYGFVLSPIVQRAGKDRPRLFLSSLMASLTCCLGRPSEQHHCRGTQTQNRLLPLPVMSREFGDSRDELLALGSEQSARGSCHATDLRADEVDIQVSPEVREPSRHPYDDKVLTIKPRQPPSSDTSGPRDHDGSVTGGVQKCIAVDASDSFTGLVPQGPTSASLPCRRVFR</sequence>
<comment type="caution">
    <text evidence="1">The sequence shown here is derived from an EMBL/GenBank/DDBJ whole genome shotgun (WGS) entry which is preliminary data.</text>
</comment>
<keyword evidence="2" id="KW-1185">Reference proteome</keyword>
<proteinExistence type="predicted"/>
<evidence type="ECO:0000313" key="2">
    <source>
        <dbReference type="Proteomes" id="UP001157502"/>
    </source>
</evidence>
<gene>
    <name evidence="1" type="ORF">DPEC_G00242770</name>
</gene>
<organism evidence="1 2">
    <name type="scientific">Dallia pectoralis</name>
    <name type="common">Alaska blackfish</name>
    <dbReference type="NCBI Taxonomy" id="75939"/>
    <lineage>
        <taxon>Eukaryota</taxon>
        <taxon>Metazoa</taxon>
        <taxon>Chordata</taxon>
        <taxon>Craniata</taxon>
        <taxon>Vertebrata</taxon>
        <taxon>Euteleostomi</taxon>
        <taxon>Actinopterygii</taxon>
        <taxon>Neopterygii</taxon>
        <taxon>Teleostei</taxon>
        <taxon>Protacanthopterygii</taxon>
        <taxon>Esociformes</taxon>
        <taxon>Umbridae</taxon>
        <taxon>Dallia</taxon>
    </lineage>
</organism>
<reference evidence="1" key="1">
    <citation type="submission" date="2021-05" db="EMBL/GenBank/DDBJ databases">
        <authorList>
            <person name="Pan Q."/>
            <person name="Jouanno E."/>
            <person name="Zahm M."/>
            <person name="Klopp C."/>
            <person name="Cabau C."/>
            <person name="Louis A."/>
            <person name="Berthelot C."/>
            <person name="Parey E."/>
            <person name="Roest Crollius H."/>
            <person name="Montfort J."/>
            <person name="Robinson-Rechavi M."/>
            <person name="Bouchez O."/>
            <person name="Lampietro C."/>
            <person name="Lopez Roques C."/>
            <person name="Donnadieu C."/>
            <person name="Postlethwait J."/>
            <person name="Bobe J."/>
            <person name="Dillon D."/>
            <person name="Chandos A."/>
            <person name="von Hippel F."/>
            <person name="Guiguen Y."/>
        </authorList>
    </citation>
    <scope>NUCLEOTIDE SEQUENCE</scope>
    <source>
        <strain evidence="1">YG-Jan2019</strain>
    </source>
</reference>
<protein>
    <submittedName>
        <fullName evidence="1">Uncharacterized protein</fullName>
    </submittedName>
</protein>